<sequence length="115" mass="13211">MPCRNPFTIHKTKPRRFPSRSPLKLLAEEMRRELGIQYQTIDARIGNERMTYDIAQGGWTSGGIVDTFVDTRGMAKLEKSKRELEEDNKALRAKVDMLLEMLAEVSAEQELRRSG</sequence>
<dbReference type="Proteomes" id="UP000663889">
    <property type="component" value="Unassembled WGS sequence"/>
</dbReference>
<proteinExistence type="predicted"/>
<dbReference type="Pfam" id="PF14645">
    <property type="entry name" value="Chibby"/>
    <property type="match status" value="1"/>
</dbReference>
<protein>
    <submittedName>
        <fullName evidence="3">Uncharacterized protein</fullName>
    </submittedName>
</protein>
<dbReference type="Proteomes" id="UP000663823">
    <property type="component" value="Unassembled WGS sequence"/>
</dbReference>
<evidence type="ECO:0000256" key="1">
    <source>
        <dbReference type="SAM" id="Coils"/>
    </source>
</evidence>
<evidence type="ECO:0000313" key="5">
    <source>
        <dbReference type="EMBL" id="CAF3696494.1"/>
    </source>
</evidence>
<feature type="coiled-coil region" evidence="1">
    <location>
        <begin position="74"/>
        <end position="108"/>
    </location>
</feature>
<keyword evidence="1" id="KW-0175">Coiled coil</keyword>
<dbReference type="EMBL" id="CAJNOO010000369">
    <property type="protein sequence ID" value="CAF0922071.1"/>
    <property type="molecule type" value="Genomic_DNA"/>
</dbReference>
<evidence type="ECO:0000313" key="4">
    <source>
        <dbReference type="EMBL" id="CAF3506973.1"/>
    </source>
</evidence>
<accession>A0A814GKH1</accession>
<evidence type="ECO:0000313" key="6">
    <source>
        <dbReference type="Proteomes" id="UP000663889"/>
    </source>
</evidence>
<evidence type="ECO:0000313" key="3">
    <source>
        <dbReference type="EMBL" id="CAF0997684.1"/>
    </source>
</evidence>
<dbReference type="Proteomes" id="UP000663882">
    <property type="component" value="Unassembled WGS sequence"/>
</dbReference>
<gene>
    <name evidence="5" type="ORF">FNK824_LOCUS8868</name>
    <name evidence="4" type="ORF">OTI717_LOCUS2036</name>
    <name evidence="2" type="ORF">RFH988_LOCUS10055</name>
    <name evidence="3" type="ORF">SEV965_LOCUS10617</name>
</gene>
<dbReference type="OrthoDB" id="2145765at2759"/>
<dbReference type="Proteomes" id="UP000663874">
    <property type="component" value="Unassembled WGS sequence"/>
</dbReference>
<evidence type="ECO:0000313" key="2">
    <source>
        <dbReference type="EMBL" id="CAF0922071.1"/>
    </source>
</evidence>
<reference evidence="3" key="1">
    <citation type="submission" date="2021-02" db="EMBL/GenBank/DDBJ databases">
        <authorList>
            <person name="Nowell W R."/>
        </authorList>
    </citation>
    <scope>NUCLEOTIDE SEQUENCE</scope>
</reference>
<dbReference type="AlphaFoldDB" id="A0A814GKH1"/>
<name>A0A814GKH1_9BILA</name>
<dbReference type="EMBL" id="CAJOAX010000093">
    <property type="protein sequence ID" value="CAF3506973.1"/>
    <property type="molecule type" value="Genomic_DNA"/>
</dbReference>
<dbReference type="InterPro" id="IPR028118">
    <property type="entry name" value="Chibby_fam"/>
</dbReference>
<comment type="caution">
    <text evidence="3">The sequence shown here is derived from an EMBL/GenBank/DDBJ whole genome shotgun (WGS) entry which is preliminary data.</text>
</comment>
<dbReference type="EMBL" id="CAJOBE010000894">
    <property type="protein sequence ID" value="CAF3696494.1"/>
    <property type="molecule type" value="Genomic_DNA"/>
</dbReference>
<organism evidence="3 6">
    <name type="scientific">Rotaria sordida</name>
    <dbReference type="NCBI Taxonomy" id="392033"/>
    <lineage>
        <taxon>Eukaryota</taxon>
        <taxon>Metazoa</taxon>
        <taxon>Spiralia</taxon>
        <taxon>Gnathifera</taxon>
        <taxon>Rotifera</taxon>
        <taxon>Eurotatoria</taxon>
        <taxon>Bdelloidea</taxon>
        <taxon>Philodinida</taxon>
        <taxon>Philodinidae</taxon>
        <taxon>Rotaria</taxon>
    </lineage>
</organism>
<dbReference type="EMBL" id="CAJNOU010000439">
    <property type="protein sequence ID" value="CAF0997684.1"/>
    <property type="molecule type" value="Genomic_DNA"/>
</dbReference>